<proteinExistence type="inferred from homology"/>
<dbReference type="Gene3D" id="3.40.1190.20">
    <property type="match status" value="1"/>
</dbReference>
<dbReference type="AlphaFoldDB" id="A0A8J7S5X4"/>
<feature type="domain" description="Carbohydrate kinase PfkB" evidence="4">
    <location>
        <begin position="56"/>
        <end position="317"/>
    </location>
</feature>
<keyword evidence="3 5" id="KW-0418">Kinase</keyword>
<dbReference type="CDD" id="cd01168">
    <property type="entry name" value="adenosine_kinase"/>
    <property type="match status" value="1"/>
</dbReference>
<evidence type="ECO:0000259" key="4">
    <source>
        <dbReference type="Pfam" id="PF00294"/>
    </source>
</evidence>
<accession>A0A8J7S5X4</accession>
<dbReference type="Proteomes" id="UP000672602">
    <property type="component" value="Unassembled WGS sequence"/>
</dbReference>
<dbReference type="EMBL" id="JAGMWN010000014">
    <property type="protein sequence ID" value="MBP5859093.1"/>
    <property type="molecule type" value="Genomic_DNA"/>
</dbReference>
<dbReference type="InterPro" id="IPR002173">
    <property type="entry name" value="Carboh/pur_kinase_PfkB_CS"/>
</dbReference>
<organism evidence="5 6">
    <name type="scientific">Marivibrio halodurans</name>
    <dbReference type="NCBI Taxonomy" id="2039722"/>
    <lineage>
        <taxon>Bacteria</taxon>
        <taxon>Pseudomonadati</taxon>
        <taxon>Pseudomonadota</taxon>
        <taxon>Alphaproteobacteria</taxon>
        <taxon>Rhodospirillales</taxon>
        <taxon>Rhodospirillaceae</taxon>
        <taxon>Marivibrio</taxon>
    </lineage>
</organism>
<dbReference type="InterPro" id="IPR011611">
    <property type="entry name" value="PfkB_dom"/>
</dbReference>
<dbReference type="PANTHER" id="PTHR43320:SF3">
    <property type="entry name" value="CARBOHYDRATE KINASE PFKB DOMAIN-CONTAINING PROTEIN"/>
    <property type="match status" value="1"/>
</dbReference>
<dbReference type="Pfam" id="PF00294">
    <property type="entry name" value="PfkB"/>
    <property type="match status" value="1"/>
</dbReference>
<dbReference type="RefSeq" id="WP_210683690.1">
    <property type="nucleotide sequence ID" value="NZ_JAGMWN010000014.1"/>
</dbReference>
<reference evidence="5" key="1">
    <citation type="submission" date="2021-04" db="EMBL/GenBank/DDBJ databases">
        <authorList>
            <person name="Zhang D.-C."/>
        </authorList>
    </citation>
    <scope>NUCLEOTIDE SEQUENCE</scope>
    <source>
        <strain evidence="5">CGMCC 1.15697</strain>
    </source>
</reference>
<evidence type="ECO:0000313" key="5">
    <source>
        <dbReference type="EMBL" id="MBP5859093.1"/>
    </source>
</evidence>
<sequence>MAETRYDVIGIGNALVDVLVSVEDDFLAAEDLPKGGMMLVEADQSDALYAKLGPATERSGGSCGNTMAGFAALGGTGAYIGKVRDDSFGKVFRHDLSALGVSFETAPAGDAAPTGKCLVLVSPDAQRTMVTYLGAATELTAADIDEAAIQAARVLYLEGYLFDRDEAKAAFVKAADIAHAAGREVSLTLSDGFCVDRHRAAFRGLVEGHVDILFANEEEIKSLYEVDSFDEALAQVREHCKIACLTRSEKGSVVLQGGTIHEIPAEPVEKVLDTTGAGDQYAAGFLFGYTQGMDLDRAGRIGGIAAAEVISHYGARPEVDLKALVAEKLAA</sequence>
<gene>
    <name evidence="5" type="ORF">KAJ83_18880</name>
</gene>
<dbReference type="PROSITE" id="PS00584">
    <property type="entry name" value="PFKB_KINASES_2"/>
    <property type="match status" value="1"/>
</dbReference>
<comment type="similarity">
    <text evidence="1">Belongs to the carbohydrate kinase PfkB family.</text>
</comment>
<protein>
    <submittedName>
        <fullName evidence="5">Adenosine kinase</fullName>
    </submittedName>
</protein>
<dbReference type="InterPro" id="IPR029056">
    <property type="entry name" value="Ribokinase-like"/>
</dbReference>
<evidence type="ECO:0000313" key="6">
    <source>
        <dbReference type="Proteomes" id="UP000672602"/>
    </source>
</evidence>
<dbReference type="InterPro" id="IPR052700">
    <property type="entry name" value="Carb_kinase_PfkB-like"/>
</dbReference>
<dbReference type="SUPFAM" id="SSF53613">
    <property type="entry name" value="Ribokinase-like"/>
    <property type="match status" value="1"/>
</dbReference>
<comment type="caution">
    <text evidence="5">The sequence shown here is derived from an EMBL/GenBank/DDBJ whole genome shotgun (WGS) entry which is preliminary data.</text>
</comment>
<evidence type="ECO:0000256" key="1">
    <source>
        <dbReference type="ARBA" id="ARBA00010688"/>
    </source>
</evidence>
<keyword evidence="6" id="KW-1185">Reference proteome</keyword>
<dbReference type="GO" id="GO:0016301">
    <property type="term" value="F:kinase activity"/>
    <property type="evidence" value="ECO:0007669"/>
    <property type="project" value="UniProtKB-KW"/>
</dbReference>
<evidence type="ECO:0000256" key="3">
    <source>
        <dbReference type="ARBA" id="ARBA00022777"/>
    </source>
</evidence>
<name>A0A8J7S5X4_9PROT</name>
<keyword evidence="2" id="KW-0808">Transferase</keyword>
<evidence type="ECO:0000256" key="2">
    <source>
        <dbReference type="ARBA" id="ARBA00022679"/>
    </source>
</evidence>
<dbReference type="PANTHER" id="PTHR43320">
    <property type="entry name" value="SUGAR KINASE"/>
    <property type="match status" value="1"/>
</dbReference>